<dbReference type="Proteomes" id="UP000232491">
    <property type="component" value="Chromosome"/>
</dbReference>
<reference evidence="2 3" key="1">
    <citation type="submission" date="2017-05" db="EMBL/GenBank/DDBJ databases">
        <title>Comparative genomics and methylome analysis of the gut commensal Bifidobacterium breve.</title>
        <authorList>
            <person name="Bottacini F."/>
            <person name="Morrissey R."/>
            <person name="Roberts R.J."/>
            <person name="James K."/>
            <person name="van Breen J."/>
            <person name="Egan M."/>
            <person name="Lambert J."/>
            <person name="van Limpt K."/>
            <person name="Stanton C."/>
            <person name="Knol J."/>
            <person name="O' Connell Motherway M."/>
            <person name="van Sinderen D."/>
        </authorList>
    </citation>
    <scope>NUCLEOTIDE SEQUENCE [LARGE SCALE GENOMIC DNA]</scope>
    <source>
        <strain evidence="2 3">215W447a</strain>
    </source>
</reference>
<proteinExistence type="predicted"/>
<dbReference type="AlphaFoldDB" id="A0A2K9BT35"/>
<protein>
    <submittedName>
        <fullName evidence="2">Uncharacterized protein</fullName>
    </submittedName>
</protein>
<name>A0A2K9BT35_BIFBR</name>
<evidence type="ECO:0000256" key="1">
    <source>
        <dbReference type="SAM" id="MobiDB-lite"/>
    </source>
</evidence>
<evidence type="ECO:0000313" key="3">
    <source>
        <dbReference type="Proteomes" id="UP000232491"/>
    </source>
</evidence>
<sequence length="296" mass="31757">MIAGLGLVAPLTACGRSDTGADAISDRPQARSVSAPTLPDHIVNGDFSYPTVDQGSWTLVQSDTGKWYRSASQPAGQCSASPDNGWTPIPDFDRSKFGWNSTQEDDDGIPCYEHRNAVEIQALWNDGTQWAELTESQPHTAIYQDISTIPGAKLVWSLKHSSSKADEHVDEMQVMIGAPGKETVQPASRIASDSNDPLGPVENGVIASNVTTGNGWDTYTGTYTVPAGQTVTRFSFKALSSFDDASGNRLDDISFGAAYPLSYDGNGNTKGETPAGPNRTHSFRPPEISRKNPVFD</sequence>
<organism evidence="2 3">
    <name type="scientific">Bifidobacterium breve</name>
    <dbReference type="NCBI Taxonomy" id="1685"/>
    <lineage>
        <taxon>Bacteria</taxon>
        <taxon>Bacillati</taxon>
        <taxon>Actinomycetota</taxon>
        <taxon>Actinomycetes</taxon>
        <taxon>Bifidobacteriales</taxon>
        <taxon>Bifidobacteriaceae</taxon>
        <taxon>Bifidobacterium</taxon>
    </lineage>
</organism>
<feature type="region of interest" description="Disordered" evidence="1">
    <location>
        <begin position="261"/>
        <end position="296"/>
    </location>
</feature>
<evidence type="ECO:0000313" key="2">
    <source>
        <dbReference type="EMBL" id="AUE03256.1"/>
    </source>
</evidence>
<dbReference type="EMBL" id="CP021558">
    <property type="protein sequence ID" value="AUE03256.1"/>
    <property type="molecule type" value="Genomic_DNA"/>
</dbReference>
<dbReference type="RefSeq" id="WP_106641528.1">
    <property type="nucleotide sequence ID" value="NZ_CP021558.1"/>
</dbReference>
<accession>A0A2K9BT35</accession>
<gene>
    <name evidence="2" type="ORF">BB215W447A_1240</name>
</gene>